<dbReference type="PATRIC" id="fig|1330534.3.peg.2456"/>
<organism evidence="3 4">
    <name type="scientific">Ruminiclostridium papyrosolvens C7</name>
    <dbReference type="NCBI Taxonomy" id="1330534"/>
    <lineage>
        <taxon>Bacteria</taxon>
        <taxon>Bacillati</taxon>
        <taxon>Bacillota</taxon>
        <taxon>Clostridia</taxon>
        <taxon>Eubacteriales</taxon>
        <taxon>Oscillospiraceae</taxon>
        <taxon>Ruminiclostridium</taxon>
    </lineage>
</organism>
<evidence type="ECO:0000313" key="4">
    <source>
        <dbReference type="Proteomes" id="UP000016860"/>
    </source>
</evidence>
<feature type="domain" description="GFO/IDH/MocA-like oxidoreductase" evidence="2">
    <location>
        <begin position="133"/>
        <end position="274"/>
    </location>
</feature>
<dbReference type="Gene3D" id="3.40.50.720">
    <property type="entry name" value="NAD(P)-binding Rossmann-like Domain"/>
    <property type="match status" value="1"/>
</dbReference>
<comment type="caution">
    <text evidence="3">The sequence shown here is derived from an EMBL/GenBank/DDBJ whole genome shotgun (WGS) entry which is preliminary data.</text>
</comment>
<evidence type="ECO:0000259" key="1">
    <source>
        <dbReference type="Pfam" id="PF01408"/>
    </source>
</evidence>
<dbReference type="SUPFAM" id="SSF55347">
    <property type="entry name" value="Glyceraldehyde-3-phosphate dehydrogenase-like, C-terminal domain"/>
    <property type="match status" value="1"/>
</dbReference>
<gene>
    <name evidence="3" type="ORF">L323_12325</name>
</gene>
<dbReference type="Pfam" id="PF22725">
    <property type="entry name" value="GFO_IDH_MocA_C3"/>
    <property type="match status" value="1"/>
</dbReference>
<dbReference type="Pfam" id="PF01408">
    <property type="entry name" value="GFO_IDH_MocA"/>
    <property type="match status" value="1"/>
</dbReference>
<dbReference type="RefSeq" id="WP_020815953.1">
    <property type="nucleotide sequence ID" value="NZ_ATAY01000044.1"/>
</dbReference>
<dbReference type="SUPFAM" id="SSF51735">
    <property type="entry name" value="NAD(P)-binding Rossmann-fold domains"/>
    <property type="match status" value="1"/>
</dbReference>
<sequence length="358" mass="40582">MKDSIKIGIAGCGWIAQNAHIPAFQTIRGVEIISVFDNDIQKTNNVTKKFNIKKAYDNYEDFLESEIDAVVISTPNYTHGDFSIKALQKGKHVLCEKPITIHSKDAADIIRVAHENKRVFMPGFVNRFREDIKKMDEIISKGEIGEIKKIKAGWIRKSGVPRPGTWFTNKELSGGGVLIDLGPHILDLCLMLLKENRVKDIMFKASRNYNSDKDKGASWFDTGEFQNSVIDVEDTIISNIIFENDTVIELNLCWMAPVKGDHTYFDVQGSKGTLKLKTLFGFSNDRLWDKDSIAVSKLDGFRNEVVFDRRTNNALTAFDGLTRYFVSTIRGEMPSFLTPEDGYNTVNLIERLYMTENS</sequence>
<dbReference type="InterPro" id="IPR000683">
    <property type="entry name" value="Gfo/Idh/MocA-like_OxRdtase_N"/>
</dbReference>
<dbReference type="Gene3D" id="3.30.360.10">
    <property type="entry name" value="Dihydrodipicolinate Reductase, domain 2"/>
    <property type="match status" value="1"/>
</dbReference>
<dbReference type="Proteomes" id="UP000016860">
    <property type="component" value="Unassembled WGS sequence"/>
</dbReference>
<dbReference type="PANTHER" id="PTHR43377">
    <property type="entry name" value="BILIVERDIN REDUCTASE A"/>
    <property type="match status" value="1"/>
</dbReference>
<dbReference type="InterPro" id="IPR036291">
    <property type="entry name" value="NAD(P)-bd_dom_sf"/>
</dbReference>
<dbReference type="EMBL" id="ATAY01000044">
    <property type="protein sequence ID" value="EPR10817.1"/>
    <property type="molecule type" value="Genomic_DNA"/>
</dbReference>
<evidence type="ECO:0000259" key="2">
    <source>
        <dbReference type="Pfam" id="PF22725"/>
    </source>
</evidence>
<reference evidence="3 4" key="1">
    <citation type="journal article" date="2013" name="Genome Announc.">
        <title>Draft Genome Sequence of the Cellulolytic Bacterium Clostridium papyrosolvens C7 (ATCC 700395).</title>
        <authorList>
            <person name="Zepeda V."/>
            <person name="Dassa B."/>
            <person name="Borovok I."/>
            <person name="Lamed R."/>
            <person name="Bayer E.A."/>
            <person name="Cate J.H."/>
        </authorList>
    </citation>
    <scope>NUCLEOTIDE SEQUENCE [LARGE SCALE GENOMIC DNA]</scope>
    <source>
        <strain evidence="3 4">C7</strain>
    </source>
</reference>
<protein>
    <submittedName>
        <fullName evidence="3">Dehydrogenase</fullName>
    </submittedName>
</protein>
<name>U4R1I1_9FIRM</name>
<evidence type="ECO:0000313" key="3">
    <source>
        <dbReference type="EMBL" id="EPR10817.1"/>
    </source>
</evidence>
<dbReference type="AlphaFoldDB" id="U4R1I1"/>
<dbReference type="InterPro" id="IPR055170">
    <property type="entry name" value="GFO_IDH_MocA-like_dom"/>
</dbReference>
<proteinExistence type="predicted"/>
<dbReference type="STRING" id="1330534.L323_12325"/>
<dbReference type="InterPro" id="IPR051450">
    <property type="entry name" value="Gfo/Idh/MocA_Oxidoreductases"/>
</dbReference>
<dbReference type="PANTHER" id="PTHR43377:SF1">
    <property type="entry name" value="BILIVERDIN REDUCTASE A"/>
    <property type="match status" value="1"/>
</dbReference>
<feature type="domain" description="Gfo/Idh/MocA-like oxidoreductase N-terminal" evidence="1">
    <location>
        <begin position="5"/>
        <end position="124"/>
    </location>
</feature>
<accession>U4R1I1</accession>
<dbReference type="OrthoDB" id="9815825at2"/>
<dbReference type="GO" id="GO:0000166">
    <property type="term" value="F:nucleotide binding"/>
    <property type="evidence" value="ECO:0007669"/>
    <property type="project" value="InterPro"/>
</dbReference>